<dbReference type="AlphaFoldDB" id="A0A6H5I3C1"/>
<evidence type="ECO:0000259" key="3">
    <source>
        <dbReference type="PROSITE" id="PS50994"/>
    </source>
</evidence>
<evidence type="ECO:0000256" key="2">
    <source>
        <dbReference type="ARBA" id="ARBA00023268"/>
    </source>
</evidence>
<dbReference type="Pfam" id="PF17919">
    <property type="entry name" value="RT_RNaseH_2"/>
    <property type="match status" value="1"/>
</dbReference>
<sequence length="841" mass="96600">MHSAHNNFVASGHHPYRTKPLLTDMPTFWQHDPQLWFDMVDTSNSREEHEIHLRAVLKRLKQHNLRLNLTKCVFGQSEVVFLSHLVNANGFSPLPDKVQDIQNFPQPTNIDELRRFLGLVNFYRAFIPHAAKILAPLNKLIVGAKKKDTTPILWSPEADKAFCDSKQALTKATALGFLKENAQIRLVTDASTIAAGAVLEQQTDSGWQALGFFSKKFTSGQRKYAPYDLELTAIFLAIRHFHHELEGREFPVYCDHKPLQYAFSQAPEHAPLVRQRQLAYISQYTTCIKYLPGAENPVADALFRVSNAETPSPHSSDALQVDAIALPTTFSLEKLSEEQSKDEQLLSILADKDFPLSLQKGMWPVQDRSIPIYFNIDNEALRPYVPRSMRNEVIDLFHKLAHPGPLATCKLIARKYVWPKMSQDVQSFCKTCLQCQQAKISRHNKLIPANFTLPDARFSHVHIDIVTLQESEGYVYALTMIDRYSRWPEATPLKDMHASTVARAFIDTWVARFGAPEIITSDQGSQFESELFTEFCKILGIVRVRTTPYNPRSNGMIERWHRDFKTALIAYEGSDSWTRILPMVMLGLRTRIRSDIDASPAEVLFGTTLRLPGEFFSDHSTENDRQLFTKEIRQFLRSLRPIPVTTHENFKPFFFKELKDSSHVFVRAAPIKKALEPPYLGPFKIKARPSEYFYVINVTNNRGVAELKTVSTSRIKPAHGTFEDIDNFVPELRRKNREHRQLRIKEAKEMGLAVIPKDSVTKQRIWEVIESALRPDDVEKVRADATYYLPLIIPLVFEIERTRREIRKLKRHIEAKHSVKEQQRLPLDVLEFYASTSLCKS</sequence>
<dbReference type="InterPro" id="IPR043502">
    <property type="entry name" value="DNA/RNA_pol_sf"/>
</dbReference>
<dbReference type="PANTHER" id="PTHR37984">
    <property type="entry name" value="PROTEIN CBG26694"/>
    <property type="match status" value="1"/>
</dbReference>
<evidence type="ECO:0000256" key="1">
    <source>
        <dbReference type="ARBA" id="ARBA00012493"/>
    </source>
</evidence>
<evidence type="ECO:0000313" key="4">
    <source>
        <dbReference type="EMBL" id="CAB0029195.1"/>
    </source>
</evidence>
<gene>
    <name evidence="4" type="ORF">TBRA_LOCUS1258</name>
</gene>
<dbReference type="EC" id="2.7.7.49" evidence="1"/>
<dbReference type="InterPro" id="IPR050951">
    <property type="entry name" value="Retrovirus_Pol_polyprotein"/>
</dbReference>
<dbReference type="SUPFAM" id="SSF56672">
    <property type="entry name" value="DNA/RNA polymerases"/>
    <property type="match status" value="1"/>
</dbReference>
<dbReference type="InterPro" id="IPR043128">
    <property type="entry name" value="Rev_trsase/Diguanyl_cyclase"/>
</dbReference>
<dbReference type="GO" id="GO:0042575">
    <property type="term" value="C:DNA polymerase complex"/>
    <property type="evidence" value="ECO:0007669"/>
    <property type="project" value="UniProtKB-ARBA"/>
</dbReference>
<keyword evidence="2" id="KW-0511">Multifunctional enzyme</keyword>
<dbReference type="Gene3D" id="1.10.340.70">
    <property type="match status" value="1"/>
</dbReference>
<dbReference type="Pfam" id="PF17921">
    <property type="entry name" value="Integrase_H2C2"/>
    <property type="match status" value="1"/>
</dbReference>
<dbReference type="EMBL" id="CADCXV010000269">
    <property type="protein sequence ID" value="CAB0029195.1"/>
    <property type="molecule type" value="Genomic_DNA"/>
</dbReference>
<dbReference type="CDD" id="cd09274">
    <property type="entry name" value="RNase_HI_RT_Ty3"/>
    <property type="match status" value="1"/>
</dbReference>
<dbReference type="Gene3D" id="3.30.420.10">
    <property type="entry name" value="Ribonuclease H-like superfamily/Ribonuclease H"/>
    <property type="match status" value="1"/>
</dbReference>
<dbReference type="Pfam" id="PF00665">
    <property type="entry name" value="rve"/>
    <property type="match status" value="1"/>
</dbReference>
<protein>
    <recommendedName>
        <fullName evidence="1">RNA-directed DNA polymerase</fullName>
        <ecNumber evidence="1">2.7.7.49</ecNumber>
    </recommendedName>
</protein>
<reference evidence="4 5" key="1">
    <citation type="submission" date="2020-02" db="EMBL/GenBank/DDBJ databases">
        <authorList>
            <person name="Ferguson B K."/>
        </authorList>
    </citation>
    <scope>NUCLEOTIDE SEQUENCE [LARGE SCALE GENOMIC DNA]</scope>
</reference>
<feature type="domain" description="Integrase catalytic" evidence="3">
    <location>
        <begin position="450"/>
        <end position="620"/>
    </location>
</feature>
<dbReference type="SUPFAM" id="SSF53098">
    <property type="entry name" value="Ribonuclease H-like"/>
    <property type="match status" value="1"/>
</dbReference>
<dbReference type="PANTHER" id="PTHR37984:SF5">
    <property type="entry name" value="PROTEIN NYNRIN-LIKE"/>
    <property type="match status" value="1"/>
</dbReference>
<dbReference type="InterPro" id="IPR012337">
    <property type="entry name" value="RNaseH-like_sf"/>
</dbReference>
<dbReference type="InterPro" id="IPR036397">
    <property type="entry name" value="RNaseH_sf"/>
</dbReference>
<dbReference type="GO" id="GO:0015074">
    <property type="term" value="P:DNA integration"/>
    <property type="evidence" value="ECO:0007669"/>
    <property type="project" value="InterPro"/>
</dbReference>
<dbReference type="InterPro" id="IPR041577">
    <property type="entry name" value="RT_RNaseH_2"/>
</dbReference>
<dbReference type="Gene3D" id="3.30.70.270">
    <property type="match status" value="2"/>
</dbReference>
<dbReference type="OrthoDB" id="7695055at2759"/>
<dbReference type="GO" id="GO:0003964">
    <property type="term" value="F:RNA-directed DNA polymerase activity"/>
    <property type="evidence" value="ECO:0007669"/>
    <property type="project" value="UniProtKB-EC"/>
</dbReference>
<dbReference type="FunFam" id="3.30.70.270:FF:000020">
    <property type="entry name" value="Transposon Tf2-6 polyprotein-like Protein"/>
    <property type="match status" value="1"/>
</dbReference>
<organism evidence="4 5">
    <name type="scientific">Trichogramma brassicae</name>
    <dbReference type="NCBI Taxonomy" id="86971"/>
    <lineage>
        <taxon>Eukaryota</taxon>
        <taxon>Metazoa</taxon>
        <taxon>Ecdysozoa</taxon>
        <taxon>Arthropoda</taxon>
        <taxon>Hexapoda</taxon>
        <taxon>Insecta</taxon>
        <taxon>Pterygota</taxon>
        <taxon>Neoptera</taxon>
        <taxon>Endopterygota</taxon>
        <taxon>Hymenoptera</taxon>
        <taxon>Apocrita</taxon>
        <taxon>Proctotrupomorpha</taxon>
        <taxon>Chalcidoidea</taxon>
        <taxon>Trichogrammatidae</taxon>
        <taxon>Trichogramma</taxon>
    </lineage>
</organism>
<dbReference type="PROSITE" id="PS50994">
    <property type="entry name" value="INTEGRASE"/>
    <property type="match status" value="1"/>
</dbReference>
<accession>A0A6H5I3C1</accession>
<name>A0A6H5I3C1_9HYME</name>
<proteinExistence type="predicted"/>
<keyword evidence="5" id="KW-1185">Reference proteome</keyword>
<dbReference type="InterPro" id="IPR041588">
    <property type="entry name" value="Integrase_H2C2"/>
</dbReference>
<dbReference type="Proteomes" id="UP000479190">
    <property type="component" value="Unassembled WGS sequence"/>
</dbReference>
<dbReference type="GO" id="GO:0003676">
    <property type="term" value="F:nucleic acid binding"/>
    <property type="evidence" value="ECO:0007669"/>
    <property type="project" value="InterPro"/>
</dbReference>
<dbReference type="InterPro" id="IPR001584">
    <property type="entry name" value="Integrase_cat-core"/>
</dbReference>
<evidence type="ECO:0000313" key="5">
    <source>
        <dbReference type="Proteomes" id="UP000479190"/>
    </source>
</evidence>
<dbReference type="FunFam" id="3.30.420.10:FF:000032">
    <property type="entry name" value="Retrovirus-related Pol polyprotein from transposon 297-like Protein"/>
    <property type="match status" value="1"/>
</dbReference>